<evidence type="ECO:0000256" key="1">
    <source>
        <dbReference type="ARBA" id="ARBA00003767"/>
    </source>
</evidence>
<evidence type="ECO:0000256" key="2">
    <source>
        <dbReference type="ARBA" id="ARBA00004123"/>
    </source>
</evidence>
<feature type="compositionally biased region" description="Basic and acidic residues" evidence="14">
    <location>
        <begin position="209"/>
        <end position="219"/>
    </location>
</feature>
<evidence type="ECO:0000256" key="7">
    <source>
        <dbReference type="ARBA" id="ARBA00022833"/>
    </source>
</evidence>
<keyword evidence="5" id="KW-0677">Repeat</keyword>
<evidence type="ECO:0000256" key="9">
    <source>
        <dbReference type="ARBA" id="ARBA00023125"/>
    </source>
</evidence>
<dbReference type="GeneID" id="105889473"/>
<dbReference type="FunFam" id="3.30.160.60:FF:000710">
    <property type="entry name" value="Zinc finger protein 768"/>
    <property type="match status" value="1"/>
</dbReference>
<evidence type="ECO:0000256" key="13">
    <source>
        <dbReference type="SAM" id="Coils"/>
    </source>
</evidence>
<dbReference type="GO" id="GO:0008270">
    <property type="term" value="F:zinc ion binding"/>
    <property type="evidence" value="ECO:0007669"/>
    <property type="project" value="UniProtKB-KW"/>
</dbReference>
<dbReference type="InterPro" id="IPR036236">
    <property type="entry name" value="Znf_C2H2_sf"/>
</dbReference>
<evidence type="ECO:0000256" key="10">
    <source>
        <dbReference type="ARBA" id="ARBA00023163"/>
    </source>
</evidence>
<dbReference type="KEGG" id="char:105889473"/>
<comment type="subcellular location">
    <subcellularLocation>
        <location evidence="2">Nucleus</location>
    </subcellularLocation>
</comment>
<dbReference type="InterPro" id="IPR013087">
    <property type="entry name" value="Znf_C2H2_type"/>
</dbReference>
<feature type="domain" description="C2H2-type" evidence="15">
    <location>
        <begin position="396"/>
        <end position="423"/>
    </location>
</feature>
<keyword evidence="11" id="KW-0539">Nucleus</keyword>
<protein>
    <submittedName>
        <fullName evidence="17">Zinc finger protein 135-like</fullName>
    </submittedName>
</protein>
<dbReference type="GO" id="GO:0005634">
    <property type="term" value="C:nucleus"/>
    <property type="evidence" value="ECO:0007669"/>
    <property type="project" value="UniProtKB-SubCell"/>
</dbReference>
<organism evidence="16 17">
    <name type="scientific">Clupea harengus</name>
    <name type="common">Atlantic herring</name>
    <dbReference type="NCBI Taxonomy" id="7950"/>
    <lineage>
        <taxon>Eukaryota</taxon>
        <taxon>Metazoa</taxon>
        <taxon>Chordata</taxon>
        <taxon>Craniata</taxon>
        <taxon>Vertebrata</taxon>
        <taxon>Euteleostomi</taxon>
        <taxon>Actinopterygii</taxon>
        <taxon>Neopterygii</taxon>
        <taxon>Teleostei</taxon>
        <taxon>Clupei</taxon>
        <taxon>Clupeiformes</taxon>
        <taxon>Clupeoidei</taxon>
        <taxon>Clupeidae</taxon>
        <taxon>Clupea</taxon>
    </lineage>
</organism>
<keyword evidence="10" id="KW-0804">Transcription</keyword>
<dbReference type="FunFam" id="3.30.160.60:FF:000226">
    <property type="entry name" value="Zinc finger protein 236 variant"/>
    <property type="match status" value="1"/>
</dbReference>
<dbReference type="GO" id="GO:0000978">
    <property type="term" value="F:RNA polymerase II cis-regulatory region sequence-specific DNA binding"/>
    <property type="evidence" value="ECO:0007669"/>
    <property type="project" value="TreeGrafter"/>
</dbReference>
<dbReference type="RefSeq" id="XP_012670767.1">
    <property type="nucleotide sequence ID" value="XM_012815313.3"/>
</dbReference>
<evidence type="ECO:0000256" key="3">
    <source>
        <dbReference type="ARBA" id="ARBA00006991"/>
    </source>
</evidence>
<dbReference type="GO" id="GO:0000981">
    <property type="term" value="F:DNA-binding transcription factor activity, RNA polymerase II-specific"/>
    <property type="evidence" value="ECO:0007669"/>
    <property type="project" value="TreeGrafter"/>
</dbReference>
<evidence type="ECO:0000256" key="4">
    <source>
        <dbReference type="ARBA" id="ARBA00022723"/>
    </source>
</evidence>
<keyword evidence="13" id="KW-0175">Coiled coil</keyword>
<dbReference type="OrthoDB" id="3437960at2759"/>
<keyword evidence="9" id="KW-0238">DNA-binding</keyword>
<evidence type="ECO:0000259" key="15">
    <source>
        <dbReference type="PROSITE" id="PS50157"/>
    </source>
</evidence>
<evidence type="ECO:0000256" key="14">
    <source>
        <dbReference type="SAM" id="MobiDB-lite"/>
    </source>
</evidence>
<feature type="domain" description="C2H2-type" evidence="15">
    <location>
        <begin position="452"/>
        <end position="474"/>
    </location>
</feature>
<comment type="similarity">
    <text evidence="3">Belongs to the krueppel C2H2-type zinc-finger protein family.</text>
</comment>
<dbReference type="Pfam" id="PF00096">
    <property type="entry name" value="zf-C2H2"/>
    <property type="match status" value="2"/>
</dbReference>
<sequence>MSNCTFQAQLVSIMEILAKAAVAEINRRVNDSCAVIRLEVRRSQRDIDALKRKYHLMDNELRKTRGRARKKVPMCVTSDRYTPTPRSVCIQDRASVWSEEHTIVPEQRQPPPVQDPHLRPSDAVPLIKEETEEDNLWVREGDQVTYSLIGPDGTIPAGETKASLTPLDGQHDTSATHTSQQSVGEQEAHNTLEVQVKAEEEDDGERNEEEEKKEERSEGEATGEQQQQQGLGQGEFGLEHHGTPVWTTTTNDFSTETYSHTQPLSVPPPPPALMGSAAAMEHSGNSAVLMARNAGHVGWGIQEDGQACNADHVTREPSVSRPQLGFRAGGGPALGLGSYRGNSVVGGFSNGAATGFHAGALRRLRAQQWRSVGVVGSSSASSSTSSSLSCAERRVYGCSFCPKSFARLSQLKEHLRSHTGEKPFSCATCGRRFTKHCNLVRHAVVHSGEKPYRCPTCAKCFTQSSSLKSHQRTHLLPHREGALLSGPGTSQGYRGFT</sequence>
<keyword evidence="16" id="KW-1185">Reference proteome</keyword>
<evidence type="ECO:0000256" key="12">
    <source>
        <dbReference type="PROSITE-ProRule" id="PRU00042"/>
    </source>
</evidence>
<evidence type="ECO:0000313" key="16">
    <source>
        <dbReference type="Proteomes" id="UP000515152"/>
    </source>
</evidence>
<dbReference type="AlphaFoldDB" id="A0A6P3VGG2"/>
<evidence type="ECO:0000313" key="17">
    <source>
        <dbReference type="RefSeq" id="XP_012670767.1"/>
    </source>
</evidence>
<keyword evidence="6 12" id="KW-0863">Zinc-finger</keyword>
<keyword evidence="4" id="KW-0479">Metal-binding</keyword>
<dbReference type="Gene3D" id="3.30.160.60">
    <property type="entry name" value="Classic Zinc Finger"/>
    <property type="match status" value="3"/>
</dbReference>
<dbReference type="FunFam" id="3.30.160.60:FF:000646">
    <property type="entry name" value="Myeloid zinc finger 1"/>
    <property type="match status" value="1"/>
</dbReference>
<feature type="domain" description="C2H2-type" evidence="15">
    <location>
        <begin position="424"/>
        <end position="451"/>
    </location>
</feature>
<dbReference type="PANTHER" id="PTHR23235:SF120">
    <property type="entry name" value="KRUPPEL-LIKE FACTOR 15"/>
    <property type="match status" value="1"/>
</dbReference>
<feature type="compositionally biased region" description="Low complexity" evidence="14">
    <location>
        <begin position="220"/>
        <end position="230"/>
    </location>
</feature>
<dbReference type="PROSITE" id="PS50157">
    <property type="entry name" value="ZINC_FINGER_C2H2_2"/>
    <property type="match status" value="3"/>
</dbReference>
<feature type="compositionally biased region" description="Polar residues" evidence="14">
    <location>
        <begin position="172"/>
        <end position="184"/>
    </location>
</feature>
<proteinExistence type="inferred from homology"/>
<gene>
    <name evidence="17" type="primary">LOC105889473</name>
</gene>
<dbReference type="PROSITE" id="PS00028">
    <property type="entry name" value="ZINC_FINGER_C2H2_1"/>
    <property type="match status" value="3"/>
</dbReference>
<reference evidence="17" key="1">
    <citation type="submission" date="2025-08" db="UniProtKB">
        <authorList>
            <consortium name="RefSeq"/>
        </authorList>
    </citation>
    <scope>IDENTIFICATION</scope>
</reference>
<feature type="coiled-coil region" evidence="13">
    <location>
        <begin position="33"/>
        <end position="67"/>
    </location>
</feature>
<evidence type="ECO:0000256" key="5">
    <source>
        <dbReference type="ARBA" id="ARBA00022737"/>
    </source>
</evidence>
<dbReference type="SMART" id="SM00355">
    <property type="entry name" value="ZnF_C2H2"/>
    <property type="match status" value="3"/>
</dbReference>
<feature type="compositionally biased region" description="Polar residues" evidence="14">
    <location>
        <begin position="245"/>
        <end position="262"/>
    </location>
</feature>
<evidence type="ECO:0000256" key="11">
    <source>
        <dbReference type="ARBA" id="ARBA00023242"/>
    </source>
</evidence>
<feature type="compositionally biased region" description="Acidic residues" evidence="14">
    <location>
        <begin position="199"/>
        <end position="208"/>
    </location>
</feature>
<dbReference type="SUPFAM" id="SSF57667">
    <property type="entry name" value="beta-beta-alpha zinc fingers"/>
    <property type="match status" value="2"/>
</dbReference>
<dbReference type="PANTHER" id="PTHR23235">
    <property type="entry name" value="KRUEPPEL-LIKE TRANSCRIPTION FACTOR"/>
    <property type="match status" value="1"/>
</dbReference>
<keyword evidence="8" id="KW-0805">Transcription regulation</keyword>
<name>A0A6P3VGG2_CLUHA</name>
<accession>A0A6P3VGG2</accession>
<comment type="function">
    <text evidence="1">May be involved in transcriptional regulation.</text>
</comment>
<keyword evidence="7" id="KW-0862">Zinc</keyword>
<dbReference type="Proteomes" id="UP000515152">
    <property type="component" value="Chromosome 22"/>
</dbReference>
<evidence type="ECO:0000256" key="8">
    <source>
        <dbReference type="ARBA" id="ARBA00023015"/>
    </source>
</evidence>
<evidence type="ECO:0000256" key="6">
    <source>
        <dbReference type="ARBA" id="ARBA00022771"/>
    </source>
</evidence>
<feature type="region of interest" description="Disordered" evidence="14">
    <location>
        <begin position="148"/>
        <end position="268"/>
    </location>
</feature>